<keyword evidence="1" id="KW-0472">Membrane</keyword>
<name>A0A9P5X7C5_9AGAR</name>
<feature type="transmembrane region" description="Helical" evidence="1">
    <location>
        <begin position="326"/>
        <end position="346"/>
    </location>
</feature>
<dbReference type="Proteomes" id="UP000807342">
    <property type="component" value="Unassembled WGS sequence"/>
</dbReference>
<gene>
    <name evidence="2" type="ORF">P691DRAFT_784641</name>
</gene>
<evidence type="ECO:0000313" key="2">
    <source>
        <dbReference type="EMBL" id="KAF9445864.1"/>
    </source>
</evidence>
<evidence type="ECO:0000313" key="3">
    <source>
        <dbReference type="Proteomes" id="UP000807342"/>
    </source>
</evidence>
<dbReference type="EMBL" id="MU151276">
    <property type="protein sequence ID" value="KAF9445864.1"/>
    <property type="molecule type" value="Genomic_DNA"/>
</dbReference>
<sequence>MSEVTTFVRAIQIVNYQIGMPLTGNNFTIALKLNLDIAAGAALFVYDWFLLLRYEISYAMVPNMSQEPHRHTINSNDNLPSHEVDDYCVFRRINMLSVLPKIHRGQPVLNILLSEGPRHASFLTLLSAIDLGFTSLIRTILVLRLRALYHHERKNLTPWQQRFSYILLWQLSEHLRPRMNNLVLLLHYYRQYQVSGNCVVSTPRVLEHSSRATVLNAIRTERPRLLGLEACDNKYVTRRLGYLYILTYGPMPNPGVELVLMLKKVVQILGEERRGAGESLWTAVSELRRITPVLYVFHRDGALLFIPTFGEQFKHYSYHHQYIKPIIPSVTFTVIITFGCFAAILPTSRIGGIHWGLWLLLTYQICGSRLILNIRRENGKLAGTVVPQYLSTLQFNSNSHQIQENVN</sequence>
<dbReference type="OrthoDB" id="2952413at2759"/>
<accession>A0A9P5X7C5</accession>
<dbReference type="AlphaFoldDB" id="A0A9P5X7C5"/>
<feature type="transmembrane region" description="Helical" evidence="1">
    <location>
        <begin position="352"/>
        <end position="372"/>
    </location>
</feature>
<proteinExistence type="predicted"/>
<reference evidence="2" key="1">
    <citation type="submission" date="2020-11" db="EMBL/GenBank/DDBJ databases">
        <authorList>
            <consortium name="DOE Joint Genome Institute"/>
            <person name="Ahrendt S."/>
            <person name="Riley R."/>
            <person name="Andreopoulos W."/>
            <person name="Labutti K."/>
            <person name="Pangilinan J."/>
            <person name="Ruiz-Duenas F.J."/>
            <person name="Barrasa J.M."/>
            <person name="Sanchez-Garcia M."/>
            <person name="Camarero S."/>
            <person name="Miyauchi S."/>
            <person name="Serrano A."/>
            <person name="Linde D."/>
            <person name="Babiker R."/>
            <person name="Drula E."/>
            <person name="Ayuso-Fernandez I."/>
            <person name="Pacheco R."/>
            <person name="Padilla G."/>
            <person name="Ferreira P."/>
            <person name="Barriuso J."/>
            <person name="Kellner H."/>
            <person name="Castanera R."/>
            <person name="Alfaro M."/>
            <person name="Ramirez L."/>
            <person name="Pisabarro A.G."/>
            <person name="Kuo A."/>
            <person name="Tritt A."/>
            <person name="Lipzen A."/>
            <person name="He G."/>
            <person name="Yan M."/>
            <person name="Ng V."/>
            <person name="Cullen D."/>
            <person name="Martin F."/>
            <person name="Rosso M.-N."/>
            <person name="Henrissat B."/>
            <person name="Hibbett D."/>
            <person name="Martinez A.T."/>
            <person name="Grigoriev I.V."/>
        </authorList>
    </citation>
    <scope>NUCLEOTIDE SEQUENCE</scope>
    <source>
        <strain evidence="2">MF-IS2</strain>
    </source>
</reference>
<keyword evidence="1" id="KW-1133">Transmembrane helix</keyword>
<keyword evidence="3" id="KW-1185">Reference proteome</keyword>
<protein>
    <submittedName>
        <fullName evidence="2">Uncharacterized protein</fullName>
    </submittedName>
</protein>
<keyword evidence="1" id="KW-0812">Transmembrane</keyword>
<organism evidence="2 3">
    <name type="scientific">Macrolepiota fuliginosa MF-IS2</name>
    <dbReference type="NCBI Taxonomy" id="1400762"/>
    <lineage>
        <taxon>Eukaryota</taxon>
        <taxon>Fungi</taxon>
        <taxon>Dikarya</taxon>
        <taxon>Basidiomycota</taxon>
        <taxon>Agaricomycotina</taxon>
        <taxon>Agaricomycetes</taxon>
        <taxon>Agaricomycetidae</taxon>
        <taxon>Agaricales</taxon>
        <taxon>Agaricineae</taxon>
        <taxon>Agaricaceae</taxon>
        <taxon>Macrolepiota</taxon>
    </lineage>
</organism>
<evidence type="ECO:0000256" key="1">
    <source>
        <dbReference type="SAM" id="Phobius"/>
    </source>
</evidence>
<comment type="caution">
    <text evidence="2">The sequence shown here is derived from an EMBL/GenBank/DDBJ whole genome shotgun (WGS) entry which is preliminary data.</text>
</comment>